<evidence type="ECO:0000313" key="9">
    <source>
        <dbReference type="EMBL" id="RCN40238.1"/>
    </source>
</evidence>
<dbReference type="STRING" id="29170.A0A368G952"/>
<dbReference type="PANTHER" id="PTHR18945">
    <property type="entry name" value="NEUROTRANSMITTER GATED ION CHANNEL"/>
    <property type="match status" value="1"/>
</dbReference>
<dbReference type="InterPro" id="IPR006201">
    <property type="entry name" value="Neur_channel"/>
</dbReference>
<accession>A0A368G952</accession>
<feature type="transmembrane region" description="Helical" evidence="6">
    <location>
        <begin position="134"/>
        <end position="155"/>
    </location>
</feature>
<dbReference type="GO" id="GO:0016020">
    <property type="term" value="C:membrane"/>
    <property type="evidence" value="ECO:0007669"/>
    <property type="project" value="UniProtKB-SubCell"/>
</dbReference>
<feature type="domain" description="Neurotransmitter-gated ion-channel transmembrane" evidence="8">
    <location>
        <begin position="75"/>
        <end position="354"/>
    </location>
</feature>
<dbReference type="Gene3D" id="2.70.170.10">
    <property type="entry name" value="Neurotransmitter-gated ion-channel ligand-binding domain"/>
    <property type="match status" value="1"/>
</dbReference>
<evidence type="ECO:0000256" key="4">
    <source>
        <dbReference type="ARBA" id="ARBA00023136"/>
    </source>
</evidence>
<keyword evidence="4 6" id="KW-0472">Membrane</keyword>
<evidence type="ECO:0000259" key="8">
    <source>
        <dbReference type="Pfam" id="PF02932"/>
    </source>
</evidence>
<evidence type="ECO:0000256" key="2">
    <source>
        <dbReference type="ARBA" id="ARBA00022692"/>
    </source>
</evidence>
<dbReference type="FunFam" id="1.20.58.390:FF:000043">
    <property type="entry name" value="AcetylCholine Receptor"/>
    <property type="match status" value="1"/>
</dbReference>
<keyword evidence="3 6" id="KW-1133">Transmembrane helix</keyword>
<protein>
    <recommendedName>
        <fullName evidence="11">Neurotransmitter-gated ion-channel transmembrane region</fullName>
    </recommendedName>
</protein>
<organism evidence="9 10">
    <name type="scientific">Ancylostoma caninum</name>
    <name type="common">Dog hookworm</name>
    <dbReference type="NCBI Taxonomy" id="29170"/>
    <lineage>
        <taxon>Eukaryota</taxon>
        <taxon>Metazoa</taxon>
        <taxon>Ecdysozoa</taxon>
        <taxon>Nematoda</taxon>
        <taxon>Chromadorea</taxon>
        <taxon>Rhabditida</taxon>
        <taxon>Rhabditina</taxon>
        <taxon>Rhabditomorpha</taxon>
        <taxon>Strongyloidea</taxon>
        <taxon>Ancylostomatidae</taxon>
        <taxon>Ancylostomatinae</taxon>
        <taxon>Ancylostoma</taxon>
    </lineage>
</organism>
<dbReference type="AlphaFoldDB" id="A0A368G952"/>
<dbReference type="SUPFAM" id="SSF90112">
    <property type="entry name" value="Neurotransmitter-gated ion-channel transmembrane pore"/>
    <property type="match status" value="1"/>
</dbReference>
<dbReference type="OrthoDB" id="5975154at2759"/>
<keyword evidence="10" id="KW-1185">Reference proteome</keyword>
<comment type="caution">
    <text evidence="9">The sequence shown here is derived from an EMBL/GenBank/DDBJ whole genome shotgun (WGS) entry which is preliminary data.</text>
</comment>
<feature type="transmembrane region" description="Helical" evidence="6">
    <location>
        <begin position="102"/>
        <end position="122"/>
    </location>
</feature>
<evidence type="ECO:0000256" key="6">
    <source>
        <dbReference type="SAM" id="Phobius"/>
    </source>
</evidence>
<reference evidence="9 10" key="1">
    <citation type="submission" date="2014-10" db="EMBL/GenBank/DDBJ databases">
        <title>Draft genome of the hookworm Ancylostoma caninum.</title>
        <authorList>
            <person name="Mitreva M."/>
        </authorList>
    </citation>
    <scope>NUCLEOTIDE SEQUENCE [LARGE SCALE GENOMIC DNA]</scope>
    <source>
        <strain evidence="9 10">Baltimore</strain>
    </source>
</reference>
<dbReference type="Pfam" id="PF02932">
    <property type="entry name" value="Neur_chan_memb"/>
    <property type="match status" value="1"/>
</dbReference>
<dbReference type="InterPro" id="IPR036734">
    <property type="entry name" value="Neur_chan_lig-bd_sf"/>
</dbReference>
<evidence type="ECO:0000256" key="5">
    <source>
        <dbReference type="SAM" id="MobiDB-lite"/>
    </source>
</evidence>
<proteinExistence type="predicted"/>
<dbReference type="Pfam" id="PF02931">
    <property type="entry name" value="Neur_chan_LBD"/>
    <property type="match status" value="1"/>
</dbReference>
<dbReference type="InterPro" id="IPR006029">
    <property type="entry name" value="Neurotrans-gated_channel_TM"/>
</dbReference>
<dbReference type="InterPro" id="IPR006202">
    <property type="entry name" value="Neur_chan_lig-bd"/>
</dbReference>
<dbReference type="GO" id="GO:0004888">
    <property type="term" value="F:transmembrane signaling receptor activity"/>
    <property type="evidence" value="ECO:0007669"/>
    <property type="project" value="InterPro"/>
</dbReference>
<evidence type="ECO:0000313" key="10">
    <source>
        <dbReference type="Proteomes" id="UP000252519"/>
    </source>
</evidence>
<evidence type="ECO:0008006" key="11">
    <source>
        <dbReference type="Google" id="ProtNLM"/>
    </source>
</evidence>
<dbReference type="Gene3D" id="1.20.58.390">
    <property type="entry name" value="Neurotransmitter-gated ion-channel transmembrane domain"/>
    <property type="match status" value="2"/>
</dbReference>
<dbReference type="EMBL" id="JOJR01000296">
    <property type="protein sequence ID" value="RCN40238.1"/>
    <property type="molecule type" value="Genomic_DNA"/>
</dbReference>
<evidence type="ECO:0000256" key="1">
    <source>
        <dbReference type="ARBA" id="ARBA00004141"/>
    </source>
</evidence>
<feature type="region of interest" description="Disordered" evidence="5">
    <location>
        <begin position="273"/>
        <end position="299"/>
    </location>
</feature>
<evidence type="ECO:0000256" key="3">
    <source>
        <dbReference type="ARBA" id="ARBA00022989"/>
    </source>
</evidence>
<gene>
    <name evidence="9" type="ORF">ANCCAN_13837</name>
</gene>
<dbReference type="CDD" id="cd19064">
    <property type="entry name" value="LGIC_TM_nAChR"/>
    <property type="match status" value="1"/>
</dbReference>
<feature type="non-terminal residue" evidence="9">
    <location>
        <position position="1"/>
    </location>
</feature>
<feature type="domain" description="Neurotransmitter-gated ion-channel ligand-binding" evidence="7">
    <location>
        <begin position="4"/>
        <end position="67"/>
    </location>
</feature>
<dbReference type="GO" id="GO:0005230">
    <property type="term" value="F:extracellular ligand-gated monoatomic ion channel activity"/>
    <property type="evidence" value="ECO:0007669"/>
    <property type="project" value="InterPro"/>
</dbReference>
<evidence type="ECO:0000259" key="7">
    <source>
        <dbReference type="Pfam" id="PF02931"/>
    </source>
</evidence>
<feature type="transmembrane region" description="Helical" evidence="6">
    <location>
        <begin position="69"/>
        <end position="90"/>
    </location>
</feature>
<sequence>LLSDDVRYVVHNNESGWDVERGVDVSAYQESVEWDLLSVLGTRHEKWYSCCDYPSIDITYYLQIRRKKLFYTVNLVVPCASIAALTSWVFYLPCESHQKIQLCISVLVSLTVFFLLLIEIIPPTSIAIPLIVKYLTFTMFMVSLSVIFTVIVQNVHFRTAEFPMSEWVRSILIDKIGRKLLISRATEKANFHRKAQHNKVHHSSLCTPPGSYLHPKISKQFQKTVFEIEMASKSKKQMPTVNSLFLELPLLNRSKSMKQAFGSPLKRTLTERLRRQQSSSAGSALERQQRIKRPGNSIRNKLRRAERNVQYIAQTLTDRRQAEETEADWQFISLVIDRILLFIFAFSISAGTLITILSAPSITDTREPITTTYY</sequence>
<dbReference type="Proteomes" id="UP000252519">
    <property type="component" value="Unassembled WGS sequence"/>
</dbReference>
<dbReference type="InterPro" id="IPR036719">
    <property type="entry name" value="Neuro-gated_channel_TM_sf"/>
</dbReference>
<dbReference type="InterPro" id="IPR038050">
    <property type="entry name" value="Neuro_actylchol_rec"/>
</dbReference>
<name>A0A368G952_ANCCA</name>
<feature type="transmembrane region" description="Helical" evidence="6">
    <location>
        <begin position="339"/>
        <end position="359"/>
    </location>
</feature>
<comment type="subcellular location">
    <subcellularLocation>
        <location evidence="1">Membrane</location>
        <topology evidence="1">Multi-pass membrane protein</topology>
    </subcellularLocation>
</comment>
<keyword evidence="2 6" id="KW-0812">Transmembrane</keyword>
<dbReference type="SUPFAM" id="SSF63712">
    <property type="entry name" value="Nicotinic receptor ligand binding domain-like"/>
    <property type="match status" value="1"/>
</dbReference>